<dbReference type="OrthoDB" id="1470350at2759"/>
<dbReference type="Gene3D" id="1.10.630.10">
    <property type="entry name" value="Cytochrome P450"/>
    <property type="match status" value="1"/>
</dbReference>
<protein>
    <submittedName>
        <fullName evidence="2">Cytochrome P450</fullName>
    </submittedName>
</protein>
<keyword evidence="1" id="KW-0408">Iron</keyword>
<comment type="cofactor">
    <cofactor evidence="1">
        <name>heme</name>
        <dbReference type="ChEBI" id="CHEBI:30413"/>
    </cofactor>
</comment>
<dbReference type="InterPro" id="IPR002401">
    <property type="entry name" value="Cyt_P450_E_grp-I"/>
</dbReference>
<evidence type="ECO:0000256" key="1">
    <source>
        <dbReference type="PIRSR" id="PIRSR602401-1"/>
    </source>
</evidence>
<dbReference type="GO" id="GO:0005506">
    <property type="term" value="F:iron ion binding"/>
    <property type="evidence" value="ECO:0007669"/>
    <property type="project" value="InterPro"/>
</dbReference>
<dbReference type="InterPro" id="IPR050121">
    <property type="entry name" value="Cytochrome_P450_monoxygenase"/>
</dbReference>
<dbReference type="InterPro" id="IPR001128">
    <property type="entry name" value="Cyt_P450"/>
</dbReference>
<dbReference type="GO" id="GO:0020037">
    <property type="term" value="F:heme binding"/>
    <property type="evidence" value="ECO:0007669"/>
    <property type="project" value="InterPro"/>
</dbReference>
<name>A0A316YQK8_9BASI</name>
<dbReference type="EMBL" id="KZ819635">
    <property type="protein sequence ID" value="PWN91412.1"/>
    <property type="molecule type" value="Genomic_DNA"/>
</dbReference>
<dbReference type="Proteomes" id="UP000245768">
    <property type="component" value="Unassembled WGS sequence"/>
</dbReference>
<sequence length="523" mass="56541">MVLLQQVLTASSIVLLFVLWRRKRLSLLSRYPDFLPGSSLSDVPYVLLDALSSVGPTPYLAAKHARLGPTIRTGPQRLHLAQASPGLLRALGRCDKAPSYAGFDIGGHATLFSERTRERHSARGKLAPHFFSSANAELREKVLHRNAQRICEHIEARLAASEREGGGDGSGGGGSEGKGEVKINLLGVFRAYAVDTASELLFGRAYGAIDELGQQRAAGAQLEQPSIGRVNDHFNAAVPLALWIGPLARAVSTLRAYMPSIQKLSADELASLEEFDRYVDAVIDQKSNEGPLDVEGPQTDYVSSLAASQLYRSLSRTEQKAALVAETCDVLFAATESLATTLAVGLCHIARLFGTGQKRSDDEEESSSSLGTLLGDAYLRAVVDECLRIASPVPRALDRIIGPRGLVLDDGALLAPGTIVGVSPECFHRQPRETFRPGDTTSTFDPERWLDDGQNASHIAFGLPGHRACIAKNLAMAELSMMISAFCRNFTILPGLETRIEPRDFWNKGFKNGMVNAVVGRNK</sequence>
<dbReference type="Pfam" id="PF00067">
    <property type="entry name" value="p450"/>
    <property type="match status" value="1"/>
</dbReference>
<dbReference type="GeneID" id="37042903"/>
<dbReference type="PANTHER" id="PTHR24305:SF156">
    <property type="entry name" value="P450, PUTATIVE (EUROFUNG)-RELATED"/>
    <property type="match status" value="1"/>
</dbReference>
<organism evidence="2 3">
    <name type="scientific">Acaromyces ingoldii</name>
    <dbReference type="NCBI Taxonomy" id="215250"/>
    <lineage>
        <taxon>Eukaryota</taxon>
        <taxon>Fungi</taxon>
        <taxon>Dikarya</taxon>
        <taxon>Basidiomycota</taxon>
        <taxon>Ustilaginomycotina</taxon>
        <taxon>Exobasidiomycetes</taxon>
        <taxon>Exobasidiales</taxon>
        <taxon>Cryptobasidiaceae</taxon>
        <taxon>Acaromyces</taxon>
    </lineage>
</organism>
<gene>
    <name evidence="2" type="ORF">FA10DRAFT_265269</name>
</gene>
<keyword evidence="1" id="KW-0349">Heme</keyword>
<evidence type="ECO:0000313" key="3">
    <source>
        <dbReference type="Proteomes" id="UP000245768"/>
    </source>
</evidence>
<dbReference type="AlphaFoldDB" id="A0A316YQK8"/>
<dbReference type="InParanoid" id="A0A316YQK8"/>
<proteinExistence type="predicted"/>
<evidence type="ECO:0000313" key="2">
    <source>
        <dbReference type="EMBL" id="PWN91412.1"/>
    </source>
</evidence>
<dbReference type="SUPFAM" id="SSF48264">
    <property type="entry name" value="Cytochrome P450"/>
    <property type="match status" value="1"/>
</dbReference>
<dbReference type="PRINTS" id="PR00463">
    <property type="entry name" value="EP450I"/>
</dbReference>
<reference evidence="2 3" key="1">
    <citation type="journal article" date="2018" name="Mol. Biol. Evol.">
        <title>Broad Genomic Sampling Reveals a Smut Pathogenic Ancestry of the Fungal Clade Ustilaginomycotina.</title>
        <authorList>
            <person name="Kijpornyongpan T."/>
            <person name="Mondo S.J."/>
            <person name="Barry K."/>
            <person name="Sandor L."/>
            <person name="Lee J."/>
            <person name="Lipzen A."/>
            <person name="Pangilinan J."/>
            <person name="LaButti K."/>
            <person name="Hainaut M."/>
            <person name="Henrissat B."/>
            <person name="Grigoriev I.V."/>
            <person name="Spatafora J.W."/>
            <person name="Aime M.C."/>
        </authorList>
    </citation>
    <scope>NUCLEOTIDE SEQUENCE [LARGE SCALE GENOMIC DNA]</scope>
    <source>
        <strain evidence="2 3">MCA 4198</strain>
    </source>
</reference>
<dbReference type="InterPro" id="IPR036396">
    <property type="entry name" value="Cyt_P450_sf"/>
</dbReference>
<dbReference type="RefSeq" id="XP_025378610.1">
    <property type="nucleotide sequence ID" value="XM_025520987.1"/>
</dbReference>
<dbReference type="STRING" id="215250.A0A316YQK8"/>
<dbReference type="GO" id="GO:0004497">
    <property type="term" value="F:monooxygenase activity"/>
    <property type="evidence" value="ECO:0007669"/>
    <property type="project" value="InterPro"/>
</dbReference>
<accession>A0A316YQK8</accession>
<keyword evidence="1" id="KW-0479">Metal-binding</keyword>
<keyword evidence="3" id="KW-1185">Reference proteome</keyword>
<feature type="binding site" description="axial binding residue" evidence="1">
    <location>
        <position position="469"/>
    </location>
    <ligand>
        <name>heme</name>
        <dbReference type="ChEBI" id="CHEBI:30413"/>
    </ligand>
    <ligandPart>
        <name>Fe</name>
        <dbReference type="ChEBI" id="CHEBI:18248"/>
    </ligandPart>
</feature>
<dbReference type="GO" id="GO:0016705">
    <property type="term" value="F:oxidoreductase activity, acting on paired donors, with incorporation or reduction of molecular oxygen"/>
    <property type="evidence" value="ECO:0007669"/>
    <property type="project" value="InterPro"/>
</dbReference>
<dbReference type="PANTHER" id="PTHR24305">
    <property type="entry name" value="CYTOCHROME P450"/>
    <property type="match status" value="1"/>
</dbReference>